<dbReference type="PROSITE" id="PS51195">
    <property type="entry name" value="Q_MOTIF"/>
    <property type="match status" value="1"/>
</dbReference>
<evidence type="ECO:0000256" key="5">
    <source>
        <dbReference type="ARBA" id="ARBA00038437"/>
    </source>
</evidence>
<evidence type="ECO:0000313" key="13">
    <source>
        <dbReference type="Proteomes" id="UP000247609"/>
    </source>
</evidence>
<evidence type="ECO:0000256" key="4">
    <source>
        <dbReference type="ARBA" id="ARBA00022840"/>
    </source>
</evidence>
<dbReference type="SMART" id="SM00487">
    <property type="entry name" value="DEXDc"/>
    <property type="match status" value="1"/>
</dbReference>
<comment type="similarity">
    <text evidence="5 7">Belongs to the DEAD box helicase family.</text>
</comment>
<comment type="caution">
    <text evidence="12">The sequence shown here is derived from an EMBL/GenBank/DDBJ whole genome shotgun (WGS) entry which is preliminary data.</text>
</comment>
<dbReference type="InterPro" id="IPR001650">
    <property type="entry name" value="Helicase_C-like"/>
</dbReference>
<keyword evidence="4 7" id="KW-0067">ATP-binding</keyword>
<dbReference type="EMBL" id="PRCW01000056">
    <property type="protein sequence ID" value="PYD47913.1"/>
    <property type="molecule type" value="Genomic_DNA"/>
</dbReference>
<evidence type="ECO:0000259" key="8">
    <source>
        <dbReference type="PROSITE" id="PS51192"/>
    </source>
</evidence>
<keyword evidence="14" id="KW-1185">Reference proteome</keyword>
<evidence type="ECO:0000256" key="6">
    <source>
        <dbReference type="PROSITE-ProRule" id="PRU00552"/>
    </source>
</evidence>
<evidence type="ECO:0000256" key="7">
    <source>
        <dbReference type="RuleBase" id="RU000492"/>
    </source>
</evidence>
<organism evidence="12 13">
    <name type="scientific">Novacetimonas pomaceti</name>
    <dbReference type="NCBI Taxonomy" id="2021998"/>
    <lineage>
        <taxon>Bacteria</taxon>
        <taxon>Pseudomonadati</taxon>
        <taxon>Pseudomonadota</taxon>
        <taxon>Alphaproteobacteria</taxon>
        <taxon>Acetobacterales</taxon>
        <taxon>Acetobacteraceae</taxon>
        <taxon>Novacetimonas</taxon>
    </lineage>
</organism>
<dbReference type="InterPro" id="IPR011545">
    <property type="entry name" value="DEAD/DEAH_box_helicase_dom"/>
</dbReference>
<dbReference type="Proteomes" id="UP000247609">
    <property type="component" value="Unassembled WGS sequence"/>
</dbReference>
<dbReference type="PANTHER" id="PTHR47959">
    <property type="entry name" value="ATP-DEPENDENT RNA HELICASE RHLE-RELATED"/>
    <property type="match status" value="1"/>
</dbReference>
<dbReference type="CDD" id="cd18787">
    <property type="entry name" value="SF2_C_DEAD"/>
    <property type="match status" value="1"/>
</dbReference>
<dbReference type="InterPro" id="IPR044742">
    <property type="entry name" value="DEAD/DEAH_RhlB"/>
</dbReference>
<evidence type="ECO:0000256" key="1">
    <source>
        <dbReference type="ARBA" id="ARBA00022741"/>
    </source>
</evidence>
<dbReference type="GO" id="GO:0005829">
    <property type="term" value="C:cytosol"/>
    <property type="evidence" value="ECO:0007669"/>
    <property type="project" value="TreeGrafter"/>
</dbReference>
<dbReference type="SMART" id="SM00490">
    <property type="entry name" value="HELICc"/>
    <property type="match status" value="1"/>
</dbReference>
<keyword evidence="3 7" id="KW-0347">Helicase</keyword>
<reference evidence="12 13" key="1">
    <citation type="submission" date="2017-07" db="EMBL/GenBank/DDBJ databases">
        <title>A draft genome sequence of Komagataeibacter sp. T5K1.</title>
        <authorList>
            <person name="Skraban J."/>
            <person name="Cleenwerck I."/>
            <person name="Vandamme P."/>
            <person name="Trcek J."/>
        </authorList>
    </citation>
    <scope>NUCLEOTIDE SEQUENCE [LARGE SCALE GENOMIC DNA]</scope>
    <source>
        <strain evidence="12 13">T5K1</strain>
    </source>
</reference>
<evidence type="ECO:0000259" key="9">
    <source>
        <dbReference type="PROSITE" id="PS51194"/>
    </source>
</evidence>
<gene>
    <name evidence="11" type="ORF">C3920_07475</name>
    <name evidence="12" type="ORF">CFR71_02320</name>
</gene>
<dbReference type="AlphaFoldDB" id="A0A318QIB0"/>
<dbReference type="Pfam" id="PF00270">
    <property type="entry name" value="DEAD"/>
    <property type="match status" value="1"/>
</dbReference>
<feature type="domain" description="Helicase C-terminal" evidence="9">
    <location>
        <begin position="237"/>
        <end position="379"/>
    </location>
</feature>
<sequence length="379" mass="41286">MSDDPTPSFADLGLTAPLTDNLSRMGVRIPSPIQLQAIPPILAGRDVEGAAPTGTGKTIAFAAPLTQRLLAASQPRSPRNVRIACLSPTRELANQTAGTWRACFRGTGLRVTVAIGGLPKARQARDLEDGADVLVATPGRLLDLLSEGAVVLDTTTALVVDEADRMFDLGFAQDTLDIASRLPVTHQTLLFSATMPDEIIALGRKLLHRPVRITVDATSAPPPRIRQQVMFVPLRRKLSALVSFLSTHTARRVLIFTHTQQQADDLMNALGRDIPCGVMHGRHTQARRERTLRDFRAHRLDVLIATDVMARGIDVEDVTLVVNYDIPRQPESYVHRIGRTARAGRQGSALSLCAPDERQMLKDIERVTGTRLKAVEAPA</sequence>
<dbReference type="InterPro" id="IPR050079">
    <property type="entry name" value="DEAD_box_RNA_helicase"/>
</dbReference>
<dbReference type="GO" id="GO:0003724">
    <property type="term" value="F:RNA helicase activity"/>
    <property type="evidence" value="ECO:0007669"/>
    <property type="project" value="InterPro"/>
</dbReference>
<name>A0A318QIB0_9PROT</name>
<evidence type="ECO:0000313" key="11">
    <source>
        <dbReference type="EMBL" id="PYD47913.1"/>
    </source>
</evidence>
<dbReference type="Gene3D" id="3.40.50.300">
    <property type="entry name" value="P-loop containing nucleotide triphosphate hydrolases"/>
    <property type="match status" value="2"/>
</dbReference>
<protein>
    <submittedName>
        <fullName evidence="12">RNA helicase</fullName>
    </submittedName>
</protein>
<evidence type="ECO:0000313" key="14">
    <source>
        <dbReference type="Proteomes" id="UP000248116"/>
    </source>
</evidence>
<dbReference type="Pfam" id="PF00271">
    <property type="entry name" value="Helicase_C"/>
    <property type="match status" value="1"/>
</dbReference>
<keyword evidence="1 7" id="KW-0547">Nucleotide-binding</keyword>
<dbReference type="PROSITE" id="PS51194">
    <property type="entry name" value="HELICASE_CTER"/>
    <property type="match status" value="1"/>
</dbReference>
<evidence type="ECO:0000313" key="12">
    <source>
        <dbReference type="EMBL" id="PYD77251.1"/>
    </source>
</evidence>
<dbReference type="GO" id="GO:0016787">
    <property type="term" value="F:hydrolase activity"/>
    <property type="evidence" value="ECO:0007669"/>
    <property type="project" value="UniProtKB-KW"/>
</dbReference>
<dbReference type="PROSITE" id="PS51192">
    <property type="entry name" value="HELICASE_ATP_BIND_1"/>
    <property type="match status" value="1"/>
</dbReference>
<dbReference type="EMBL" id="NOXG01000001">
    <property type="protein sequence ID" value="PYD77251.1"/>
    <property type="molecule type" value="Genomic_DNA"/>
</dbReference>
<dbReference type="InterPro" id="IPR027417">
    <property type="entry name" value="P-loop_NTPase"/>
</dbReference>
<evidence type="ECO:0000259" key="10">
    <source>
        <dbReference type="PROSITE" id="PS51195"/>
    </source>
</evidence>
<dbReference type="PANTHER" id="PTHR47959:SF1">
    <property type="entry name" value="ATP-DEPENDENT RNA HELICASE DBPA"/>
    <property type="match status" value="1"/>
</dbReference>
<proteinExistence type="inferred from homology"/>
<dbReference type="InterPro" id="IPR014014">
    <property type="entry name" value="RNA_helicase_DEAD_Q_motif"/>
</dbReference>
<dbReference type="SUPFAM" id="SSF52540">
    <property type="entry name" value="P-loop containing nucleoside triphosphate hydrolases"/>
    <property type="match status" value="1"/>
</dbReference>
<dbReference type="Proteomes" id="UP000248116">
    <property type="component" value="Unassembled WGS sequence"/>
</dbReference>
<accession>A0A318QIB0</accession>
<keyword evidence="2 7" id="KW-0378">Hydrolase</keyword>
<dbReference type="CDD" id="cd00268">
    <property type="entry name" value="DEADc"/>
    <property type="match status" value="1"/>
</dbReference>
<dbReference type="InterPro" id="IPR014001">
    <property type="entry name" value="Helicase_ATP-bd"/>
</dbReference>
<feature type="domain" description="DEAD-box RNA helicase Q" evidence="10">
    <location>
        <begin position="7"/>
        <end position="35"/>
    </location>
</feature>
<reference evidence="11 14" key="2">
    <citation type="submission" date="2018-02" db="EMBL/GenBank/DDBJ databases">
        <authorList>
            <person name="Skraban J."/>
            <person name="Trcek J."/>
        </authorList>
    </citation>
    <scope>NUCLEOTIDE SEQUENCE [LARGE SCALE GENOMIC DNA]</scope>
    <source>
        <strain evidence="11 14">AV446</strain>
    </source>
</reference>
<feature type="domain" description="Helicase ATP-binding" evidence="8">
    <location>
        <begin position="38"/>
        <end position="213"/>
    </location>
</feature>
<feature type="short sequence motif" description="Q motif" evidence="6">
    <location>
        <begin position="7"/>
        <end position="35"/>
    </location>
</feature>
<dbReference type="InterPro" id="IPR000629">
    <property type="entry name" value="RNA-helicase_DEAD-box_CS"/>
</dbReference>
<dbReference type="GO" id="GO:0005524">
    <property type="term" value="F:ATP binding"/>
    <property type="evidence" value="ECO:0007669"/>
    <property type="project" value="UniProtKB-KW"/>
</dbReference>
<dbReference type="PROSITE" id="PS00039">
    <property type="entry name" value="DEAD_ATP_HELICASE"/>
    <property type="match status" value="1"/>
</dbReference>
<dbReference type="GO" id="GO:0003676">
    <property type="term" value="F:nucleic acid binding"/>
    <property type="evidence" value="ECO:0007669"/>
    <property type="project" value="InterPro"/>
</dbReference>
<evidence type="ECO:0000256" key="3">
    <source>
        <dbReference type="ARBA" id="ARBA00022806"/>
    </source>
</evidence>
<evidence type="ECO:0000256" key="2">
    <source>
        <dbReference type="ARBA" id="ARBA00022801"/>
    </source>
</evidence>